<evidence type="ECO:0000256" key="19">
    <source>
        <dbReference type="PIRSR" id="PIRSR001434-2"/>
    </source>
</evidence>
<sequence length="401" mass="43806">MRYDLDGEAPFKSFGTDAIHAGQEPEKWDSRSVVPLIGLSTTFKQESPGVLRHDKYEYSRGGNPTRECLEECVAKIENGKHALAYASGLAATMSMVEALLENGDHAVTGDDLYGGTNRYFNKVASKHGVEFTMVDVRNPDNVVAAIKPNTKMVWFELMSNPLLRIGDVKTIAEKVHAVNKDIVVCVDNTFLSSYNARPLDLGADVVMHSATKYMNGHSDVVMGLLAMKSDELKKKLMFAQFAIGAVPSAFDCYLVNRGLKTLHVRMQRHGENGLACAKFLESHDRVAGVSYPGLPSHPQHEVFKTIARSCSGMVVFYIKGGLQEAKTFLASLKVFTLAESLGGFESLAEHPAIMTHASVPEDQRKVLGISDTFIRLSVGLEDEADLLADLDQALKAALPTV</sequence>
<keyword evidence="7" id="KW-0028">Amino-acid biosynthesis</keyword>
<evidence type="ECO:0000256" key="16">
    <source>
        <dbReference type="ARBA" id="ARBA00047477"/>
    </source>
</evidence>
<evidence type="ECO:0000256" key="7">
    <source>
        <dbReference type="ARBA" id="ARBA00023192"/>
    </source>
</evidence>
<comment type="similarity">
    <text evidence="3 20">Belongs to the trans-sulfuration enzymes family.</text>
</comment>
<dbReference type="Gene3D" id="3.90.1150.10">
    <property type="entry name" value="Aspartate Aminotransferase, domain 1"/>
    <property type="match status" value="1"/>
</dbReference>
<dbReference type="Pfam" id="PF01053">
    <property type="entry name" value="Cys_Met_Meta_PP"/>
    <property type="match status" value="1"/>
</dbReference>
<evidence type="ECO:0000256" key="14">
    <source>
        <dbReference type="ARBA" id="ARBA00047211"/>
    </source>
</evidence>
<dbReference type="GO" id="GO:0005737">
    <property type="term" value="C:cytoplasm"/>
    <property type="evidence" value="ECO:0007669"/>
    <property type="project" value="TreeGrafter"/>
</dbReference>
<dbReference type="PANTHER" id="PTHR11808">
    <property type="entry name" value="TRANS-SULFURATION ENZYME FAMILY MEMBER"/>
    <property type="match status" value="1"/>
</dbReference>
<protein>
    <recommendedName>
        <fullName evidence="5">Cystathionine gamma-lyase</fullName>
        <ecNumber evidence="4">4.4.1.1</ecNumber>
        <ecNumber evidence="12">4.4.1.2</ecNumber>
    </recommendedName>
    <alternativeName>
        <fullName evidence="14">Cysteine desulfhydrase</fullName>
    </alternativeName>
    <alternativeName>
        <fullName evidence="9">Cysteine-protein sulfhydrase</fullName>
    </alternativeName>
    <alternativeName>
        <fullName evidence="8">Gamma-cystathionase</fullName>
    </alternativeName>
    <alternativeName>
        <fullName evidence="13">Homocysteine desulfhydrase</fullName>
    </alternativeName>
</protein>
<evidence type="ECO:0000256" key="8">
    <source>
        <dbReference type="ARBA" id="ARBA00029853"/>
    </source>
</evidence>
<dbReference type="InterPro" id="IPR000277">
    <property type="entry name" value="Cys/Met-Metab_PyrdxlP-dep_enz"/>
</dbReference>
<comment type="catalytic activity">
    <reaction evidence="17">
        <text>L-selenocystathionine + H2O = L-selenocysteine + 2-oxobutanoate + NH4(+)</text>
        <dbReference type="Rhea" id="RHEA:31151"/>
        <dbReference type="ChEBI" id="CHEBI:15377"/>
        <dbReference type="ChEBI" id="CHEBI:16763"/>
        <dbReference type="ChEBI" id="CHEBI:28938"/>
        <dbReference type="ChEBI" id="CHEBI:57843"/>
        <dbReference type="ChEBI" id="CHEBI:62226"/>
    </reaction>
    <physiologicalReaction direction="left-to-right" evidence="17">
        <dbReference type="Rhea" id="RHEA:31152"/>
    </physiologicalReaction>
</comment>
<organism evidence="21">
    <name type="scientific">Oikopleura dioica</name>
    <name type="common">Tunicate</name>
    <dbReference type="NCBI Taxonomy" id="34765"/>
    <lineage>
        <taxon>Eukaryota</taxon>
        <taxon>Metazoa</taxon>
        <taxon>Chordata</taxon>
        <taxon>Tunicata</taxon>
        <taxon>Appendicularia</taxon>
        <taxon>Copelata</taxon>
        <taxon>Oikopleuridae</taxon>
        <taxon>Oikopleura</taxon>
    </lineage>
</organism>
<dbReference type="OrthoDB" id="3512640at2759"/>
<dbReference type="Gene3D" id="3.40.640.10">
    <property type="entry name" value="Type I PLP-dependent aspartate aminotransferase-like (Major domain)"/>
    <property type="match status" value="1"/>
</dbReference>
<dbReference type="EC" id="4.4.1.1" evidence="4"/>
<dbReference type="GO" id="GO:0019343">
    <property type="term" value="P:cysteine biosynthetic process via cystathionine"/>
    <property type="evidence" value="ECO:0007669"/>
    <property type="project" value="TreeGrafter"/>
</dbReference>
<comment type="catalytic activity">
    <reaction evidence="18">
        <text>L-homocysteine + H2O = 2-oxobutanoate + hydrogen sulfide + NH4(+) + H(+)</text>
        <dbReference type="Rhea" id="RHEA:14501"/>
        <dbReference type="ChEBI" id="CHEBI:15377"/>
        <dbReference type="ChEBI" id="CHEBI:15378"/>
        <dbReference type="ChEBI" id="CHEBI:16763"/>
        <dbReference type="ChEBI" id="CHEBI:28938"/>
        <dbReference type="ChEBI" id="CHEBI:29919"/>
        <dbReference type="ChEBI" id="CHEBI:58199"/>
        <dbReference type="EC" id="4.4.1.2"/>
    </reaction>
    <physiologicalReaction direction="left-to-right" evidence="18">
        <dbReference type="Rhea" id="RHEA:14502"/>
    </physiologicalReaction>
</comment>
<dbReference type="EC" id="4.4.1.2" evidence="12"/>
<evidence type="ECO:0000256" key="10">
    <source>
        <dbReference type="ARBA" id="ARBA00045076"/>
    </source>
</evidence>
<name>E4WQR4_OIKDI</name>
<keyword evidence="22" id="KW-1185">Reference proteome</keyword>
<comment type="subunit">
    <text evidence="11">Homotetramer. Interacts with CALM in a calcium-dependent manner.</text>
</comment>
<dbReference type="UniPathway" id="UPA00136">
    <property type="reaction ID" value="UER00202"/>
</dbReference>
<evidence type="ECO:0000256" key="4">
    <source>
        <dbReference type="ARBA" id="ARBA00012085"/>
    </source>
</evidence>
<reference evidence="21" key="1">
    <citation type="journal article" date="2010" name="Science">
        <title>Plasticity of animal genome architecture unmasked by rapid evolution of a pelagic tunicate.</title>
        <authorList>
            <person name="Denoeud F."/>
            <person name="Henriet S."/>
            <person name="Mungpakdee S."/>
            <person name="Aury J.M."/>
            <person name="Da Silva C."/>
            <person name="Brinkmann H."/>
            <person name="Mikhaleva J."/>
            <person name="Olsen L.C."/>
            <person name="Jubin C."/>
            <person name="Canestro C."/>
            <person name="Bouquet J.M."/>
            <person name="Danks G."/>
            <person name="Poulain J."/>
            <person name="Campsteijn C."/>
            <person name="Adamski M."/>
            <person name="Cross I."/>
            <person name="Yadetie F."/>
            <person name="Muffato M."/>
            <person name="Louis A."/>
            <person name="Butcher S."/>
            <person name="Tsagkogeorga G."/>
            <person name="Konrad A."/>
            <person name="Singh S."/>
            <person name="Jensen M.F."/>
            <person name="Cong E.H."/>
            <person name="Eikeseth-Otteraa H."/>
            <person name="Noel B."/>
            <person name="Anthouard V."/>
            <person name="Porcel B.M."/>
            <person name="Kachouri-Lafond R."/>
            <person name="Nishino A."/>
            <person name="Ugolini M."/>
            <person name="Chourrout P."/>
            <person name="Nishida H."/>
            <person name="Aasland R."/>
            <person name="Huzurbazar S."/>
            <person name="Westhof E."/>
            <person name="Delsuc F."/>
            <person name="Lehrach H."/>
            <person name="Reinhardt R."/>
            <person name="Weissenbach J."/>
            <person name="Roy S.W."/>
            <person name="Artiguenave F."/>
            <person name="Postlethwait J.H."/>
            <person name="Manak J.R."/>
            <person name="Thompson E.M."/>
            <person name="Jaillon O."/>
            <person name="Du Pasquier L."/>
            <person name="Boudinot P."/>
            <person name="Liberles D.A."/>
            <person name="Volff J.N."/>
            <person name="Philippe H."/>
            <person name="Lenhard B."/>
            <person name="Roest Crollius H."/>
            <person name="Wincker P."/>
            <person name="Chourrout D."/>
        </authorList>
    </citation>
    <scope>NUCLEOTIDE SEQUENCE [LARGE SCALE GENOMIC DNA]</scope>
</reference>
<evidence type="ECO:0000256" key="6">
    <source>
        <dbReference type="ARBA" id="ARBA00022898"/>
    </source>
</evidence>
<comment type="pathway">
    <text evidence="2">Amino-acid biosynthesis; L-cysteine biosynthesis; L-cysteine from L-homocysteine and L-serine: step 2/2.</text>
</comment>
<feature type="modified residue" description="N6-(pyridoxal phosphate)lysine" evidence="19">
    <location>
        <position position="212"/>
    </location>
</feature>
<evidence type="ECO:0000256" key="9">
    <source>
        <dbReference type="ARBA" id="ARBA00031772"/>
    </source>
</evidence>
<accession>E4WQR4</accession>
<evidence type="ECO:0000313" key="22">
    <source>
        <dbReference type="Proteomes" id="UP000001307"/>
    </source>
</evidence>
<evidence type="ECO:0000256" key="5">
    <source>
        <dbReference type="ARBA" id="ARBA00017343"/>
    </source>
</evidence>
<keyword evidence="6 19" id="KW-0663">Pyridoxal phosphate</keyword>
<evidence type="ECO:0000256" key="3">
    <source>
        <dbReference type="ARBA" id="ARBA00009077"/>
    </source>
</evidence>
<dbReference type="PROSITE" id="PS00868">
    <property type="entry name" value="CYS_MET_METAB_PP"/>
    <property type="match status" value="1"/>
</dbReference>
<dbReference type="InterPro" id="IPR015421">
    <property type="entry name" value="PyrdxlP-dep_Trfase_major"/>
</dbReference>
<evidence type="ECO:0000256" key="15">
    <source>
        <dbReference type="ARBA" id="ARBA00047376"/>
    </source>
</evidence>
<evidence type="ECO:0000256" key="1">
    <source>
        <dbReference type="ARBA" id="ARBA00001933"/>
    </source>
</evidence>
<dbReference type="AlphaFoldDB" id="E4WQR4"/>
<dbReference type="GO" id="GO:0019346">
    <property type="term" value="P:transsulfuration"/>
    <property type="evidence" value="ECO:0007669"/>
    <property type="project" value="InterPro"/>
</dbReference>
<dbReference type="PIRSF" id="PIRSF001434">
    <property type="entry name" value="CGS"/>
    <property type="match status" value="1"/>
</dbReference>
<evidence type="ECO:0000256" key="20">
    <source>
        <dbReference type="RuleBase" id="RU362118"/>
    </source>
</evidence>
<comment type="cofactor">
    <cofactor evidence="1 20">
        <name>pyridoxal 5'-phosphate</name>
        <dbReference type="ChEBI" id="CHEBI:597326"/>
    </cofactor>
</comment>
<comment type="catalytic activity">
    <reaction evidence="16">
        <text>L,L-cystathionine + H2O = 2-oxobutanoate + L-cysteine + NH4(+)</text>
        <dbReference type="Rhea" id="RHEA:14005"/>
        <dbReference type="ChEBI" id="CHEBI:15377"/>
        <dbReference type="ChEBI" id="CHEBI:16763"/>
        <dbReference type="ChEBI" id="CHEBI:28938"/>
        <dbReference type="ChEBI" id="CHEBI:35235"/>
        <dbReference type="ChEBI" id="CHEBI:58161"/>
        <dbReference type="EC" id="4.4.1.1"/>
    </reaction>
    <physiologicalReaction direction="left-to-right" evidence="16">
        <dbReference type="Rhea" id="RHEA:14006"/>
    </physiologicalReaction>
</comment>
<evidence type="ECO:0000256" key="11">
    <source>
        <dbReference type="ARBA" id="ARBA00046537"/>
    </source>
</evidence>
<dbReference type="EMBL" id="FN653015">
    <property type="protein sequence ID" value="CBY20955.1"/>
    <property type="molecule type" value="Genomic_DNA"/>
</dbReference>
<dbReference type="FunCoup" id="E4WQR4">
    <property type="interactions" value="2"/>
</dbReference>
<dbReference type="Proteomes" id="UP000001307">
    <property type="component" value="Unassembled WGS sequence"/>
</dbReference>
<dbReference type="InterPro" id="IPR015424">
    <property type="entry name" value="PyrdxlP-dep_Trfase"/>
</dbReference>
<evidence type="ECO:0000313" key="21">
    <source>
        <dbReference type="EMBL" id="CBY20955.1"/>
    </source>
</evidence>
<evidence type="ECO:0000256" key="18">
    <source>
        <dbReference type="ARBA" id="ARBA00048780"/>
    </source>
</evidence>
<dbReference type="FunFam" id="3.90.1150.10:FF:000008">
    <property type="entry name" value="Cystathionine gamma-synthase"/>
    <property type="match status" value="1"/>
</dbReference>
<comment type="catalytic activity">
    <reaction evidence="10">
        <text>L-homoserine = 2-oxobutanoate + NH4(+)</text>
        <dbReference type="Rhea" id="RHEA:24923"/>
        <dbReference type="ChEBI" id="CHEBI:16763"/>
        <dbReference type="ChEBI" id="CHEBI:28938"/>
        <dbReference type="ChEBI" id="CHEBI:57476"/>
        <dbReference type="EC" id="4.4.1.1"/>
    </reaction>
    <physiologicalReaction direction="left-to-right" evidence="10">
        <dbReference type="Rhea" id="RHEA:24924"/>
    </physiologicalReaction>
</comment>
<dbReference type="GO" id="GO:0047982">
    <property type="term" value="F:homocysteine desulfhydrase activity"/>
    <property type="evidence" value="ECO:0007669"/>
    <property type="project" value="UniProtKB-EC"/>
</dbReference>
<comment type="catalytic activity">
    <reaction evidence="15">
        <text>L-cysteine + H2O = hydrogen sulfide + pyruvate + NH4(+) + H(+)</text>
        <dbReference type="Rhea" id="RHEA:24931"/>
        <dbReference type="ChEBI" id="CHEBI:15361"/>
        <dbReference type="ChEBI" id="CHEBI:15377"/>
        <dbReference type="ChEBI" id="CHEBI:15378"/>
        <dbReference type="ChEBI" id="CHEBI:28938"/>
        <dbReference type="ChEBI" id="CHEBI:29919"/>
        <dbReference type="ChEBI" id="CHEBI:35235"/>
        <dbReference type="EC" id="4.4.1.1"/>
    </reaction>
    <physiologicalReaction direction="left-to-right" evidence="15">
        <dbReference type="Rhea" id="RHEA:24932"/>
    </physiologicalReaction>
</comment>
<keyword evidence="7" id="KW-0198">Cysteine biosynthesis</keyword>
<dbReference type="InterPro" id="IPR054542">
    <property type="entry name" value="Cys_met_metab_PP"/>
</dbReference>
<dbReference type="InParanoid" id="E4WQR4"/>
<dbReference type="CDD" id="cd00614">
    <property type="entry name" value="CGS_like"/>
    <property type="match status" value="1"/>
</dbReference>
<dbReference type="GO" id="GO:0030170">
    <property type="term" value="F:pyridoxal phosphate binding"/>
    <property type="evidence" value="ECO:0007669"/>
    <property type="project" value="InterPro"/>
</dbReference>
<dbReference type="InterPro" id="IPR015422">
    <property type="entry name" value="PyrdxlP-dep_Trfase_small"/>
</dbReference>
<dbReference type="FunFam" id="3.40.640.10:FF:000009">
    <property type="entry name" value="Cystathionine gamma-synthase homolog"/>
    <property type="match status" value="1"/>
</dbReference>
<dbReference type="GO" id="GO:0004123">
    <property type="term" value="F:cystathionine gamma-lyase activity"/>
    <property type="evidence" value="ECO:0007669"/>
    <property type="project" value="TreeGrafter"/>
</dbReference>
<dbReference type="PANTHER" id="PTHR11808:SF15">
    <property type="entry name" value="CYSTATHIONINE GAMMA-LYASE"/>
    <property type="match status" value="1"/>
</dbReference>
<evidence type="ECO:0000256" key="13">
    <source>
        <dbReference type="ARBA" id="ARBA00047199"/>
    </source>
</evidence>
<dbReference type="SUPFAM" id="SSF53383">
    <property type="entry name" value="PLP-dependent transferases"/>
    <property type="match status" value="1"/>
</dbReference>
<evidence type="ECO:0000256" key="12">
    <source>
        <dbReference type="ARBA" id="ARBA00047175"/>
    </source>
</evidence>
<evidence type="ECO:0000256" key="17">
    <source>
        <dbReference type="ARBA" id="ARBA00048625"/>
    </source>
</evidence>
<proteinExistence type="inferred from homology"/>
<evidence type="ECO:0000256" key="2">
    <source>
        <dbReference type="ARBA" id="ARBA00005038"/>
    </source>
</evidence>
<gene>
    <name evidence="21" type="ORF">GSOID_T00000964001</name>
</gene>